<dbReference type="AlphaFoldDB" id="A0A0F9BEX0"/>
<gene>
    <name evidence="1" type="ORF">LCGC14_2457170</name>
</gene>
<name>A0A0F9BEX0_9ZZZZ</name>
<organism evidence="1">
    <name type="scientific">marine sediment metagenome</name>
    <dbReference type="NCBI Taxonomy" id="412755"/>
    <lineage>
        <taxon>unclassified sequences</taxon>
        <taxon>metagenomes</taxon>
        <taxon>ecological metagenomes</taxon>
    </lineage>
</organism>
<evidence type="ECO:0000313" key="1">
    <source>
        <dbReference type="EMBL" id="KKL20265.1"/>
    </source>
</evidence>
<proteinExistence type="predicted"/>
<comment type="caution">
    <text evidence="1">The sequence shown here is derived from an EMBL/GenBank/DDBJ whole genome shotgun (WGS) entry which is preliminary data.</text>
</comment>
<feature type="non-terminal residue" evidence="1">
    <location>
        <position position="78"/>
    </location>
</feature>
<sequence>MKRGYFRPDLEGFVFFVLIVALTLFVLFSGAFGQECADGKCDRANASPQSQVRFAPAGTVESQKNPAVARLEHDDYKG</sequence>
<protein>
    <submittedName>
        <fullName evidence="1">Uncharacterized protein</fullName>
    </submittedName>
</protein>
<reference evidence="1" key="1">
    <citation type="journal article" date="2015" name="Nature">
        <title>Complex archaea that bridge the gap between prokaryotes and eukaryotes.</title>
        <authorList>
            <person name="Spang A."/>
            <person name="Saw J.H."/>
            <person name="Jorgensen S.L."/>
            <person name="Zaremba-Niedzwiedzka K."/>
            <person name="Martijn J."/>
            <person name="Lind A.E."/>
            <person name="van Eijk R."/>
            <person name="Schleper C."/>
            <person name="Guy L."/>
            <person name="Ettema T.J."/>
        </authorList>
    </citation>
    <scope>NUCLEOTIDE SEQUENCE</scope>
</reference>
<dbReference type="EMBL" id="LAZR01038166">
    <property type="protein sequence ID" value="KKL20265.1"/>
    <property type="molecule type" value="Genomic_DNA"/>
</dbReference>
<accession>A0A0F9BEX0</accession>